<dbReference type="Gene3D" id="3.90.25.10">
    <property type="entry name" value="UDP-galactose 4-epimerase, domain 1"/>
    <property type="match status" value="1"/>
</dbReference>
<organism evidence="3 4">
    <name type="scientific">Micromonospora coriariae</name>
    <dbReference type="NCBI Taxonomy" id="285665"/>
    <lineage>
        <taxon>Bacteria</taxon>
        <taxon>Bacillati</taxon>
        <taxon>Actinomycetota</taxon>
        <taxon>Actinomycetes</taxon>
        <taxon>Micromonosporales</taxon>
        <taxon>Micromonosporaceae</taxon>
        <taxon>Micromonospora</taxon>
    </lineage>
</organism>
<dbReference type="Gene3D" id="3.40.50.720">
    <property type="entry name" value="NAD(P)-binding Rossmann-like Domain"/>
    <property type="match status" value="1"/>
</dbReference>
<dbReference type="PANTHER" id="PTHR43162:SF1">
    <property type="entry name" value="PRESTALK A DIFFERENTIATION PROTEIN A"/>
    <property type="match status" value="1"/>
</dbReference>
<proteinExistence type="predicted"/>
<dbReference type="InterPro" id="IPR016040">
    <property type="entry name" value="NAD(P)-bd_dom"/>
</dbReference>
<reference evidence="4" key="1">
    <citation type="submission" date="2016-06" db="EMBL/GenBank/DDBJ databases">
        <authorList>
            <person name="Varghese N."/>
            <person name="Submissions Spin"/>
        </authorList>
    </citation>
    <scope>NUCLEOTIDE SEQUENCE [LARGE SCALE GENOMIC DNA]</scope>
    <source>
        <strain evidence="4">DSM 44875</strain>
    </source>
</reference>
<feature type="region of interest" description="Disordered" evidence="1">
    <location>
        <begin position="1"/>
        <end position="20"/>
    </location>
</feature>
<evidence type="ECO:0000313" key="3">
    <source>
        <dbReference type="EMBL" id="SCE81241.1"/>
    </source>
</evidence>
<name>A0A1C4VBN1_9ACTN</name>
<dbReference type="SUPFAM" id="SSF51735">
    <property type="entry name" value="NAD(P)-binding Rossmann-fold domains"/>
    <property type="match status" value="1"/>
</dbReference>
<dbReference type="InterPro" id="IPR051604">
    <property type="entry name" value="Ergot_Alk_Oxidoreductase"/>
</dbReference>
<dbReference type="InterPro" id="IPR036291">
    <property type="entry name" value="NAD(P)-bd_dom_sf"/>
</dbReference>
<dbReference type="EMBL" id="LT607412">
    <property type="protein sequence ID" value="SCE81241.1"/>
    <property type="molecule type" value="Genomic_DNA"/>
</dbReference>
<dbReference type="PANTHER" id="PTHR43162">
    <property type="match status" value="1"/>
</dbReference>
<dbReference type="AlphaFoldDB" id="A0A1C4VBN1"/>
<feature type="domain" description="NAD(P)-binding" evidence="2">
    <location>
        <begin position="33"/>
        <end position="192"/>
    </location>
</feature>
<sequence length="303" mass="32634">MEPSVSLIPDRGPSGLTGDMRENVHQQPILVLGGTGKTGRRVVDRLTALGRPVRVGSRSGEPRFDWTDQSTWAGVLEGVGSVYLVYYPDLAAPDAPATIRAFVEQAVAGGVERIVLLSGRGEEAAQLCEQVVQRSGAEWTILRASWFSQNFSEDFLVDSVRGDEIVLPAGDVGEPFVDADDIAEIAVAALTEAGHVGQLYELTGPRLLTFAEATDEIAKAVGRPITYQSVSPQEYAEVMARYQVPAELVAVLTDLFGKVLDGRNAHLTDGVQRALGRRPRDFADYARDAAATGVWATEQPDRG</sequence>
<dbReference type="Pfam" id="PF13460">
    <property type="entry name" value="NAD_binding_10"/>
    <property type="match status" value="1"/>
</dbReference>
<dbReference type="Proteomes" id="UP000198243">
    <property type="component" value="Chromosome I"/>
</dbReference>
<evidence type="ECO:0000313" key="4">
    <source>
        <dbReference type="Proteomes" id="UP000198243"/>
    </source>
</evidence>
<evidence type="ECO:0000259" key="2">
    <source>
        <dbReference type="Pfam" id="PF13460"/>
    </source>
</evidence>
<gene>
    <name evidence="3" type="ORF">GA0070607_1876</name>
</gene>
<protein>
    <submittedName>
        <fullName evidence="3">Uncharacterized conserved protein YbjT, contains NAD(P)-binding and DUF2867 domains</fullName>
    </submittedName>
</protein>
<keyword evidence="4" id="KW-1185">Reference proteome</keyword>
<accession>A0A1C4VBN1</accession>
<evidence type="ECO:0000256" key="1">
    <source>
        <dbReference type="SAM" id="MobiDB-lite"/>
    </source>
</evidence>